<accession>A0A2M6W7C2</accession>
<protein>
    <recommendedName>
        <fullName evidence="4">Homeodomain phBC6A51-type domain-containing protein</fullName>
    </recommendedName>
</protein>
<name>A0A2M6W7C2_9BACT</name>
<dbReference type="AlphaFoldDB" id="A0A2M6W7C2"/>
<evidence type="ECO:0008006" key="4">
    <source>
        <dbReference type="Google" id="ProtNLM"/>
    </source>
</evidence>
<dbReference type="EMBL" id="PFBV01000003">
    <property type="protein sequence ID" value="PIT88673.1"/>
    <property type="molecule type" value="Genomic_DNA"/>
</dbReference>
<dbReference type="Gene3D" id="1.10.10.60">
    <property type="entry name" value="Homeodomain-like"/>
    <property type="match status" value="1"/>
</dbReference>
<evidence type="ECO:0000256" key="1">
    <source>
        <dbReference type="SAM" id="MobiDB-lite"/>
    </source>
</evidence>
<feature type="region of interest" description="Disordered" evidence="1">
    <location>
        <begin position="175"/>
        <end position="203"/>
    </location>
</feature>
<feature type="compositionally biased region" description="Polar residues" evidence="1">
    <location>
        <begin position="180"/>
        <end position="192"/>
    </location>
</feature>
<proteinExistence type="predicted"/>
<gene>
    <name evidence="2" type="ORF">COU29_02810</name>
</gene>
<dbReference type="Proteomes" id="UP000231426">
    <property type="component" value="Unassembled WGS sequence"/>
</dbReference>
<evidence type="ECO:0000313" key="3">
    <source>
        <dbReference type="Proteomes" id="UP000231426"/>
    </source>
</evidence>
<evidence type="ECO:0000313" key="2">
    <source>
        <dbReference type="EMBL" id="PIT88673.1"/>
    </source>
</evidence>
<sequence length="203" mass="24003">MIDTETRQKLLNEIRKFGNVYLSCLKIGVDKATYYRWKQKNKNFKDKADEAENMGRENICDVAEHALLQNIKDKNQRSIEFVLNHNSERYKQKQTSNVVILHKTEPKDMPGKHELCIEDILMRETEEYEKDLVRFKEQYKDVEIPLKADGSPIAEDELLHYEAYIEEWYKKKKIDEAKMPNNTTDSKPQTNKPPAIPQENKKV</sequence>
<reference evidence="3" key="1">
    <citation type="submission" date="2017-09" db="EMBL/GenBank/DDBJ databases">
        <title>Depth-based differentiation of microbial function through sediment-hosted aquifers and enrichment of novel symbionts in the deep terrestrial subsurface.</title>
        <authorList>
            <person name="Probst A.J."/>
            <person name="Ladd B."/>
            <person name="Jarett J.K."/>
            <person name="Geller-Mcgrath D.E."/>
            <person name="Sieber C.M.K."/>
            <person name="Emerson J.B."/>
            <person name="Anantharaman K."/>
            <person name="Thomas B.C."/>
            <person name="Malmstrom R."/>
            <person name="Stieglmeier M."/>
            <person name="Klingl A."/>
            <person name="Woyke T."/>
            <person name="Ryan C.M."/>
            <person name="Banfield J.F."/>
        </authorList>
    </citation>
    <scope>NUCLEOTIDE SEQUENCE [LARGE SCALE GENOMIC DNA]</scope>
</reference>
<comment type="caution">
    <text evidence="2">The sequence shown here is derived from an EMBL/GenBank/DDBJ whole genome shotgun (WGS) entry which is preliminary data.</text>
</comment>
<organism evidence="2 3">
    <name type="scientific">Candidatus Magasanikbacteria bacterium CG10_big_fil_rev_8_21_14_0_10_36_32</name>
    <dbReference type="NCBI Taxonomy" id="1974646"/>
    <lineage>
        <taxon>Bacteria</taxon>
        <taxon>Candidatus Magasanikiibacteriota</taxon>
    </lineage>
</organism>